<protein>
    <submittedName>
        <fullName evidence="2">Uncharacterized protein</fullName>
    </submittedName>
</protein>
<evidence type="ECO:0000313" key="2">
    <source>
        <dbReference type="EnsemblPlants" id="AET3Gv21179500.17"/>
    </source>
</evidence>
<reference evidence="2" key="3">
    <citation type="journal article" date="2017" name="Nature">
        <title>Genome sequence of the progenitor of the wheat D genome Aegilops tauschii.</title>
        <authorList>
            <person name="Luo M.C."/>
            <person name="Gu Y.Q."/>
            <person name="Puiu D."/>
            <person name="Wang H."/>
            <person name="Twardziok S.O."/>
            <person name="Deal K.R."/>
            <person name="Huo N."/>
            <person name="Zhu T."/>
            <person name="Wang L."/>
            <person name="Wang Y."/>
            <person name="McGuire P.E."/>
            <person name="Liu S."/>
            <person name="Long H."/>
            <person name="Ramasamy R.K."/>
            <person name="Rodriguez J.C."/>
            <person name="Van S.L."/>
            <person name="Yuan L."/>
            <person name="Wang Z."/>
            <person name="Xia Z."/>
            <person name="Xiao L."/>
            <person name="Anderson O.D."/>
            <person name="Ouyang S."/>
            <person name="Liang Y."/>
            <person name="Zimin A.V."/>
            <person name="Pertea G."/>
            <person name="Qi P."/>
            <person name="Bennetzen J.L."/>
            <person name="Dai X."/>
            <person name="Dawson M.W."/>
            <person name="Muller H.G."/>
            <person name="Kugler K."/>
            <person name="Rivarola-Duarte L."/>
            <person name="Spannagl M."/>
            <person name="Mayer K.F.X."/>
            <person name="Lu F.H."/>
            <person name="Bevan M.W."/>
            <person name="Leroy P."/>
            <person name="Li P."/>
            <person name="You F.M."/>
            <person name="Sun Q."/>
            <person name="Liu Z."/>
            <person name="Lyons E."/>
            <person name="Wicker T."/>
            <person name="Salzberg S.L."/>
            <person name="Devos K.M."/>
            <person name="Dvorak J."/>
        </authorList>
    </citation>
    <scope>NUCLEOTIDE SEQUENCE [LARGE SCALE GENOMIC DNA]</scope>
    <source>
        <strain evidence="2">cv. AL8/78</strain>
    </source>
</reference>
<keyword evidence="3" id="KW-1185">Reference proteome</keyword>
<reference evidence="2" key="4">
    <citation type="submission" date="2019-03" db="UniProtKB">
        <authorList>
            <consortium name="EnsemblPlants"/>
        </authorList>
    </citation>
    <scope>IDENTIFICATION</scope>
</reference>
<accession>A0A453GSC4</accession>
<dbReference type="AlphaFoldDB" id="A0A453GSC4"/>
<feature type="compositionally biased region" description="Low complexity" evidence="1">
    <location>
        <begin position="19"/>
        <end position="31"/>
    </location>
</feature>
<reference evidence="2" key="5">
    <citation type="journal article" date="2021" name="G3 (Bethesda)">
        <title>Aegilops tauschii genome assembly Aet v5.0 features greater sequence contiguity and improved annotation.</title>
        <authorList>
            <person name="Wang L."/>
            <person name="Zhu T."/>
            <person name="Rodriguez J.C."/>
            <person name="Deal K.R."/>
            <person name="Dubcovsky J."/>
            <person name="McGuire P.E."/>
            <person name="Lux T."/>
            <person name="Spannagl M."/>
            <person name="Mayer K.F.X."/>
            <person name="Baldrich P."/>
            <person name="Meyers B.C."/>
            <person name="Huo N."/>
            <person name="Gu Y.Q."/>
            <person name="Zhou H."/>
            <person name="Devos K.M."/>
            <person name="Bennetzen J.L."/>
            <person name="Unver T."/>
            <person name="Budak H."/>
            <person name="Gulick P.J."/>
            <person name="Galiba G."/>
            <person name="Kalapos B."/>
            <person name="Nelson D.R."/>
            <person name="Li P."/>
            <person name="You F.M."/>
            <person name="Luo M.C."/>
            <person name="Dvorak J."/>
        </authorList>
    </citation>
    <scope>NUCLEOTIDE SEQUENCE [LARGE SCALE GENOMIC DNA]</scope>
    <source>
        <strain evidence="2">cv. AL8/78</strain>
    </source>
</reference>
<reference evidence="3" key="2">
    <citation type="journal article" date="2017" name="Nat. Plants">
        <title>The Aegilops tauschii genome reveals multiple impacts of transposons.</title>
        <authorList>
            <person name="Zhao G."/>
            <person name="Zou C."/>
            <person name="Li K."/>
            <person name="Wang K."/>
            <person name="Li T."/>
            <person name="Gao L."/>
            <person name="Zhang X."/>
            <person name="Wang H."/>
            <person name="Yang Z."/>
            <person name="Liu X."/>
            <person name="Jiang W."/>
            <person name="Mao L."/>
            <person name="Kong X."/>
            <person name="Jiao Y."/>
            <person name="Jia J."/>
        </authorList>
    </citation>
    <scope>NUCLEOTIDE SEQUENCE [LARGE SCALE GENOMIC DNA]</scope>
    <source>
        <strain evidence="3">cv. AL8/78</strain>
    </source>
</reference>
<dbReference type="EnsemblPlants" id="AET3Gv21179500.17">
    <property type="protein sequence ID" value="AET3Gv21179500.17"/>
    <property type="gene ID" value="AET3Gv21179500"/>
</dbReference>
<organism evidence="2 3">
    <name type="scientific">Aegilops tauschii subsp. strangulata</name>
    <name type="common">Goatgrass</name>
    <dbReference type="NCBI Taxonomy" id="200361"/>
    <lineage>
        <taxon>Eukaryota</taxon>
        <taxon>Viridiplantae</taxon>
        <taxon>Streptophyta</taxon>
        <taxon>Embryophyta</taxon>
        <taxon>Tracheophyta</taxon>
        <taxon>Spermatophyta</taxon>
        <taxon>Magnoliopsida</taxon>
        <taxon>Liliopsida</taxon>
        <taxon>Poales</taxon>
        <taxon>Poaceae</taxon>
        <taxon>BOP clade</taxon>
        <taxon>Pooideae</taxon>
        <taxon>Triticodae</taxon>
        <taxon>Triticeae</taxon>
        <taxon>Triticinae</taxon>
        <taxon>Aegilops</taxon>
    </lineage>
</organism>
<reference evidence="3" key="1">
    <citation type="journal article" date="2014" name="Science">
        <title>Ancient hybridizations among the ancestral genomes of bread wheat.</title>
        <authorList>
            <consortium name="International Wheat Genome Sequencing Consortium,"/>
            <person name="Marcussen T."/>
            <person name="Sandve S.R."/>
            <person name="Heier L."/>
            <person name="Spannagl M."/>
            <person name="Pfeifer M."/>
            <person name="Jakobsen K.S."/>
            <person name="Wulff B.B."/>
            <person name="Steuernagel B."/>
            <person name="Mayer K.F."/>
            <person name="Olsen O.A."/>
        </authorList>
    </citation>
    <scope>NUCLEOTIDE SEQUENCE [LARGE SCALE GENOMIC DNA]</scope>
    <source>
        <strain evidence="3">cv. AL8/78</strain>
    </source>
</reference>
<evidence type="ECO:0000256" key="1">
    <source>
        <dbReference type="SAM" id="MobiDB-lite"/>
    </source>
</evidence>
<feature type="region of interest" description="Disordered" evidence="1">
    <location>
        <begin position="1"/>
        <end position="31"/>
    </location>
</feature>
<feature type="region of interest" description="Disordered" evidence="1">
    <location>
        <begin position="44"/>
        <end position="69"/>
    </location>
</feature>
<dbReference type="Gramene" id="AET3Gv21179500.17">
    <property type="protein sequence ID" value="AET3Gv21179500.17"/>
    <property type="gene ID" value="AET3Gv21179500"/>
</dbReference>
<sequence>ICIRSESHSREQSRAQIGRSLSPSPSPAMLLRLRPPATAAGLSSFLSSGPFTRPLPSPSWRPRRPRLST</sequence>
<evidence type="ECO:0000313" key="3">
    <source>
        <dbReference type="Proteomes" id="UP000015105"/>
    </source>
</evidence>
<name>A0A453GSC4_AEGTS</name>
<dbReference type="Proteomes" id="UP000015105">
    <property type="component" value="Chromosome 3D"/>
</dbReference>
<feature type="compositionally biased region" description="Basic and acidic residues" evidence="1">
    <location>
        <begin position="1"/>
        <end position="13"/>
    </location>
</feature>
<proteinExistence type="predicted"/>